<dbReference type="Pfam" id="PF13424">
    <property type="entry name" value="TPR_12"/>
    <property type="match status" value="2"/>
</dbReference>
<sequence length="1303" mass="141383">MATTDPAGGPSTLAGVPHHRPAPGRAARPGSDETSGTCTIVSFVSPTNGTGRSSAVANVAWILAGNGKRVLAVDWCARTPRVYDYLRSFQVDAVPAAGVLGGELATLICPHPDGPSHRSAAVIAPPAPEQGTLYRYAVPGSSFGFDMVGVGVDAEARPEGDPARIRQLLQHAAYDYVLIDTPVDLTLSGITHTAVLSDVAVVCMPPRRQAMQQAAELTGQLQRQATGGIRVLAAPTLRDVSQPWYGEDRDSARRAFARLLDGSVRDGSAVEIVEVPQQSYDTYDDVLAALADPPGDETSLLAAYERMASWISGGTVVAAAVVPERIRRRYRRGVLLERAESIDDIVVLYDPVDRPWADWIGGQLRRADVRVQRRAVRPGAPVVVEADTTVLAVLSPSVLRAVGTRLAAPPTGADADDVEVLGVLTTGRDPAQRVDPSRVVDLRTADGPRAQSLLLSRLGLIAPAQPGGDPRVASRYPGETDRRLRTNLPPRNESFVGRGEYLERLRDRLTDSSGPVTLTGGAGVGKSELAREFAHRFAYDYDLVWWIPAQDRETVQASLGELADEINAVDGAGAAESALVALSTPRGAVTRWLLVYDNADDGTVLSADLMPRSGAGHVLITSRDDGSSNLPAPLEVAAFTGDESVAMLRRVLGISTHDARSIAAALEHLPLALRLATAWIRQSARALERDGVPSLDAVSRCVAELLARLRLRPDVDQAERIPGSRTSTVARVLDITLSTLQHTEFGPLAIHLAELSAFLSPEGIGLPLLRSASMLTQLAAAAGVDPQELLLAAGEIDLVLTVGARFGLYDVDWGHGAALRMHRAIQVLLREGISEPQRRERHRQVLHGLAGYAPTDPEADDPRYADIFDELQRHLVPSGALETDDRQVRHWVVKQLRYLYLLNDSDAWQSALQLAEPACERWRAAGDPDQLTMRLFVQTANLHRALGHYQDALRLDEEVLSEQRRRHGLRHFRTLIAGRGRGGDLRGLGRFEDALVEDQATFAGFQEVVGDDHPNTRMAVNNLAISFLLTGDAREALRLARQERDRRMALFGPEDPRTWRASCQVGSFEREVGEYDQSLATLREALERVHELQAAGHLDELRVNRSLAVTERRLGLTIAAKKRSTETFRGYRDHLGEDHPLTRSSLLSLAVDYYRTGDAAIAVQHAIRCLRGYERQLEPGHPFSAACSVNLGVFQRGAGEYDQAVRDGERGLRALRTRLGDAHPWALTAATAQAGHLATRGEFDDAARLQEETHQTCVHYLGRRHPCSIDAAANLAAIRALRDGPSADGPSALTDTDIDVPQS</sequence>
<evidence type="ECO:0000256" key="1">
    <source>
        <dbReference type="SAM" id="MobiDB-lite"/>
    </source>
</evidence>
<dbReference type="InterPro" id="IPR011990">
    <property type="entry name" value="TPR-like_helical_dom_sf"/>
</dbReference>
<dbReference type="SUPFAM" id="SSF52540">
    <property type="entry name" value="P-loop containing nucleoside triphosphate hydrolases"/>
    <property type="match status" value="2"/>
</dbReference>
<dbReference type="Proteomes" id="UP000199696">
    <property type="component" value="Unassembled WGS sequence"/>
</dbReference>
<feature type="region of interest" description="Disordered" evidence="1">
    <location>
        <begin position="1"/>
        <end position="37"/>
    </location>
</feature>
<reference evidence="3" key="1">
    <citation type="submission" date="2016-06" db="EMBL/GenBank/DDBJ databases">
        <authorList>
            <person name="Varghese N."/>
            <person name="Submissions Spin"/>
        </authorList>
    </citation>
    <scope>NUCLEOTIDE SEQUENCE [LARGE SCALE GENOMIC DNA]</scope>
    <source>
        <strain evidence="3">DSM 44814</strain>
    </source>
</reference>
<protein>
    <submittedName>
        <fullName evidence="2">Tetratricopeptide repeat-containing protein</fullName>
    </submittedName>
</protein>
<dbReference type="OrthoDB" id="580767at2"/>
<name>A0A1C6UQN5_9ACTN</name>
<gene>
    <name evidence="2" type="ORF">GA0070604_3377</name>
</gene>
<accession>A0A1C6UQN5</accession>
<dbReference type="PANTHER" id="PTHR46082:SF6">
    <property type="entry name" value="AAA+ ATPASE DOMAIN-CONTAINING PROTEIN-RELATED"/>
    <property type="match status" value="1"/>
</dbReference>
<dbReference type="Gene3D" id="3.40.50.300">
    <property type="entry name" value="P-loop containing nucleotide triphosphate hydrolases"/>
    <property type="match status" value="2"/>
</dbReference>
<dbReference type="EMBL" id="FMHY01000002">
    <property type="protein sequence ID" value="SCL56261.1"/>
    <property type="molecule type" value="Genomic_DNA"/>
</dbReference>
<organism evidence="2 3">
    <name type="scientific">Micromonospora eburnea</name>
    <dbReference type="NCBI Taxonomy" id="227316"/>
    <lineage>
        <taxon>Bacteria</taxon>
        <taxon>Bacillati</taxon>
        <taxon>Actinomycetota</taxon>
        <taxon>Actinomycetes</taxon>
        <taxon>Micromonosporales</taxon>
        <taxon>Micromonosporaceae</taxon>
        <taxon>Micromonospora</taxon>
    </lineage>
</organism>
<dbReference type="SUPFAM" id="SSF48452">
    <property type="entry name" value="TPR-like"/>
    <property type="match status" value="3"/>
</dbReference>
<dbReference type="STRING" id="227316.GA0070604_3377"/>
<feature type="region of interest" description="Disordered" evidence="1">
    <location>
        <begin position="1284"/>
        <end position="1303"/>
    </location>
</feature>
<evidence type="ECO:0000313" key="2">
    <source>
        <dbReference type="EMBL" id="SCL56261.1"/>
    </source>
</evidence>
<evidence type="ECO:0000313" key="3">
    <source>
        <dbReference type="Proteomes" id="UP000199696"/>
    </source>
</evidence>
<dbReference type="RefSeq" id="WP_091118787.1">
    <property type="nucleotide sequence ID" value="NZ_FMHY01000002.1"/>
</dbReference>
<keyword evidence="3" id="KW-1185">Reference proteome</keyword>
<dbReference type="Gene3D" id="1.25.40.10">
    <property type="entry name" value="Tetratricopeptide repeat domain"/>
    <property type="match status" value="2"/>
</dbReference>
<dbReference type="InterPro" id="IPR053137">
    <property type="entry name" value="NLR-like"/>
</dbReference>
<dbReference type="InterPro" id="IPR027417">
    <property type="entry name" value="P-loop_NTPase"/>
</dbReference>
<dbReference type="NCBIfam" id="NF040586">
    <property type="entry name" value="FxSxx_TPR"/>
    <property type="match status" value="1"/>
</dbReference>
<dbReference type="PANTHER" id="PTHR46082">
    <property type="entry name" value="ATP/GTP-BINDING PROTEIN-RELATED"/>
    <property type="match status" value="1"/>
</dbReference>
<proteinExistence type="predicted"/>